<evidence type="ECO:0000313" key="4">
    <source>
        <dbReference type="RefSeq" id="XP_029119636.1"/>
    </source>
</evidence>
<keyword evidence="1" id="KW-0175">Coiled coil</keyword>
<evidence type="ECO:0000256" key="1">
    <source>
        <dbReference type="SAM" id="Coils"/>
    </source>
</evidence>
<evidence type="ECO:0000313" key="3">
    <source>
        <dbReference type="Proteomes" id="UP000504607"/>
    </source>
</evidence>
<feature type="compositionally biased region" description="Basic and acidic residues" evidence="2">
    <location>
        <begin position="1"/>
        <end position="10"/>
    </location>
</feature>
<feature type="compositionally biased region" description="Pro residues" evidence="2">
    <location>
        <begin position="314"/>
        <end position="328"/>
    </location>
</feature>
<feature type="region of interest" description="Disordered" evidence="2">
    <location>
        <begin position="300"/>
        <end position="334"/>
    </location>
</feature>
<protein>
    <submittedName>
        <fullName evidence="4">Stress response protein NST1-like</fullName>
    </submittedName>
</protein>
<feature type="region of interest" description="Disordered" evidence="2">
    <location>
        <begin position="1"/>
        <end position="20"/>
    </location>
</feature>
<dbReference type="RefSeq" id="XP_029119636.1">
    <property type="nucleotide sequence ID" value="XM_029263803.1"/>
</dbReference>
<sequence>MEPAEEDRSGSRSMPPSAYYPEGASALADHNLARKLCQGILLPADVESLRSRQVAEMLSRFYPTMVELIFTMSELEAGYRRFGNVQAAFKEKSAAAEAERAMLVDQLQQSADREAKLIDEVSRLESELRSAKKEAKHKGRAVRRLRRERDGAAAELQGEREQLRGSLEKLAEAEEELSITQIDVEMARVEAESAKQELARAEDEARSARESADRAVEDFRSSDQYREEMLESGFASYRVGFEDGRDAVHALYPELDVSSVVPPLAEEEGVEGEGTEEMADQPSGGVIVVEEAIPEQVPTEVPLPTEAHPSAADPAPPMAETPVIPDPPLVEGID</sequence>
<proteinExistence type="predicted"/>
<accession>A0A8N4I7U6</accession>
<keyword evidence="3" id="KW-1185">Reference proteome</keyword>
<dbReference type="Proteomes" id="UP000504607">
    <property type="component" value="Chromosome 3"/>
</dbReference>
<feature type="coiled-coil region" evidence="1">
    <location>
        <begin position="107"/>
        <end position="218"/>
    </location>
</feature>
<name>A0A8N4I7U6_ELAGV</name>
<reference evidence="4" key="1">
    <citation type="submission" date="2025-08" db="UniProtKB">
        <authorList>
            <consortium name="RefSeq"/>
        </authorList>
    </citation>
    <scope>IDENTIFICATION</scope>
</reference>
<gene>
    <name evidence="4" type="primary">LOC114914024</name>
</gene>
<evidence type="ECO:0000256" key="2">
    <source>
        <dbReference type="SAM" id="MobiDB-lite"/>
    </source>
</evidence>
<dbReference type="AlphaFoldDB" id="A0A8N4I7U6"/>
<organism evidence="3 4">
    <name type="scientific">Elaeis guineensis var. tenera</name>
    <name type="common">Oil palm</name>
    <dbReference type="NCBI Taxonomy" id="51953"/>
    <lineage>
        <taxon>Eukaryota</taxon>
        <taxon>Viridiplantae</taxon>
        <taxon>Streptophyta</taxon>
        <taxon>Embryophyta</taxon>
        <taxon>Tracheophyta</taxon>
        <taxon>Spermatophyta</taxon>
        <taxon>Magnoliopsida</taxon>
        <taxon>Liliopsida</taxon>
        <taxon>Arecaceae</taxon>
        <taxon>Arecoideae</taxon>
        <taxon>Cocoseae</taxon>
        <taxon>Elaeidinae</taxon>
        <taxon>Elaeis</taxon>
    </lineage>
</organism>